<reference evidence="3 4" key="1">
    <citation type="submission" date="2007-06" db="EMBL/GenBank/DDBJ databases">
        <authorList>
            <person name="Shimkets L."/>
            <person name="Ferriera S."/>
            <person name="Johnson J."/>
            <person name="Kravitz S."/>
            <person name="Beeson K."/>
            <person name="Sutton G."/>
            <person name="Rogers Y.-H."/>
            <person name="Friedman R."/>
            <person name="Frazier M."/>
            <person name="Venter J.C."/>
        </authorList>
    </citation>
    <scope>NUCLEOTIDE SEQUENCE [LARGE SCALE GENOMIC DNA]</scope>
    <source>
        <strain evidence="3 4">SIR-1</strain>
    </source>
</reference>
<sequence length="216" mass="22290">MRPFPLFLALALTTAACADDTADIDPKADSDSDTDSDSDSGSDSGSDSDSDTDSGSDSDSTGEESWLPPECVDVSTPYFGDCREALVEACASFTSEADCPTQDPLQFDGGSYEVHCGWNEVTRVSDEASCTVEAPTMRCMAGVVPGSIGCASACPVDAPDLYSAFEVFNDDEFVAPGCTADGFAISWLDSSGLCAINIDPPAPSICDCAQAVCDAG</sequence>
<accession>A6GK22</accession>
<keyword evidence="2" id="KW-0732">Signal</keyword>
<proteinExistence type="predicted"/>
<organism evidence="3 4">
    <name type="scientific">Plesiocystis pacifica SIR-1</name>
    <dbReference type="NCBI Taxonomy" id="391625"/>
    <lineage>
        <taxon>Bacteria</taxon>
        <taxon>Pseudomonadati</taxon>
        <taxon>Myxococcota</taxon>
        <taxon>Polyangia</taxon>
        <taxon>Nannocystales</taxon>
        <taxon>Nannocystaceae</taxon>
        <taxon>Plesiocystis</taxon>
    </lineage>
</organism>
<dbReference type="RefSeq" id="WP_006977058.1">
    <property type="nucleotide sequence ID" value="NZ_ABCS01000176.1"/>
</dbReference>
<keyword evidence="4" id="KW-1185">Reference proteome</keyword>
<dbReference type="STRING" id="391625.PPSIR1_13805"/>
<evidence type="ECO:0000256" key="2">
    <source>
        <dbReference type="SAM" id="SignalP"/>
    </source>
</evidence>
<name>A6GK22_9BACT</name>
<evidence type="ECO:0000313" key="4">
    <source>
        <dbReference type="Proteomes" id="UP000005801"/>
    </source>
</evidence>
<evidence type="ECO:0008006" key="5">
    <source>
        <dbReference type="Google" id="ProtNLM"/>
    </source>
</evidence>
<evidence type="ECO:0000313" key="3">
    <source>
        <dbReference type="EMBL" id="EDM73783.1"/>
    </source>
</evidence>
<comment type="caution">
    <text evidence="3">The sequence shown here is derived from an EMBL/GenBank/DDBJ whole genome shotgun (WGS) entry which is preliminary data.</text>
</comment>
<dbReference type="Proteomes" id="UP000005801">
    <property type="component" value="Unassembled WGS sequence"/>
</dbReference>
<protein>
    <recommendedName>
        <fullName evidence="5">Lipoprotein</fullName>
    </recommendedName>
</protein>
<dbReference type="AlphaFoldDB" id="A6GK22"/>
<feature type="region of interest" description="Disordered" evidence="1">
    <location>
        <begin position="20"/>
        <end position="69"/>
    </location>
</feature>
<evidence type="ECO:0000256" key="1">
    <source>
        <dbReference type="SAM" id="MobiDB-lite"/>
    </source>
</evidence>
<feature type="signal peptide" evidence="2">
    <location>
        <begin position="1"/>
        <end position="18"/>
    </location>
</feature>
<dbReference type="PROSITE" id="PS51257">
    <property type="entry name" value="PROKAR_LIPOPROTEIN"/>
    <property type="match status" value="1"/>
</dbReference>
<dbReference type="EMBL" id="ABCS01000176">
    <property type="protein sequence ID" value="EDM73783.1"/>
    <property type="molecule type" value="Genomic_DNA"/>
</dbReference>
<gene>
    <name evidence="3" type="ORF">PPSIR1_13805</name>
</gene>
<feature type="compositionally biased region" description="Acidic residues" evidence="1">
    <location>
        <begin position="31"/>
        <end position="62"/>
    </location>
</feature>
<feature type="chain" id="PRO_5002697540" description="Lipoprotein" evidence="2">
    <location>
        <begin position="19"/>
        <end position="216"/>
    </location>
</feature>